<name>A0A0F9X118_9ZZZZ</name>
<proteinExistence type="predicted"/>
<gene>
    <name evidence="1" type="ORF">LCGC14_0282820</name>
</gene>
<organism evidence="1">
    <name type="scientific">marine sediment metagenome</name>
    <dbReference type="NCBI Taxonomy" id="412755"/>
    <lineage>
        <taxon>unclassified sequences</taxon>
        <taxon>metagenomes</taxon>
        <taxon>ecological metagenomes</taxon>
    </lineage>
</organism>
<comment type="caution">
    <text evidence="1">The sequence shown here is derived from an EMBL/GenBank/DDBJ whole genome shotgun (WGS) entry which is preliminary data.</text>
</comment>
<protein>
    <submittedName>
        <fullName evidence="1">Uncharacterized protein</fullName>
    </submittedName>
</protein>
<sequence length="70" mass="7553">MQQISETEFNAVLKTADKENDERVSVGLEPHAVTTNNYGGMTGAGSLVEYHFGGSMFGFIQDGAYYSNGL</sequence>
<dbReference type="EMBL" id="LAZR01000163">
    <property type="protein sequence ID" value="KKN85113.1"/>
    <property type="molecule type" value="Genomic_DNA"/>
</dbReference>
<reference evidence="1" key="1">
    <citation type="journal article" date="2015" name="Nature">
        <title>Complex archaea that bridge the gap between prokaryotes and eukaryotes.</title>
        <authorList>
            <person name="Spang A."/>
            <person name="Saw J.H."/>
            <person name="Jorgensen S.L."/>
            <person name="Zaremba-Niedzwiedzka K."/>
            <person name="Martijn J."/>
            <person name="Lind A.E."/>
            <person name="van Eijk R."/>
            <person name="Schleper C."/>
            <person name="Guy L."/>
            <person name="Ettema T.J."/>
        </authorList>
    </citation>
    <scope>NUCLEOTIDE SEQUENCE</scope>
</reference>
<accession>A0A0F9X118</accession>
<evidence type="ECO:0000313" key="1">
    <source>
        <dbReference type="EMBL" id="KKN85113.1"/>
    </source>
</evidence>
<dbReference type="AlphaFoldDB" id="A0A0F9X118"/>